<name>A0A445J2W1_GLYSO</name>
<dbReference type="GO" id="GO:0016020">
    <property type="term" value="C:membrane"/>
    <property type="evidence" value="ECO:0007669"/>
    <property type="project" value="UniProtKB-SubCell"/>
</dbReference>
<keyword evidence="6" id="KW-0560">Oxidoreductase</keyword>
<evidence type="ECO:0000256" key="3">
    <source>
        <dbReference type="ARBA" id="ARBA00010617"/>
    </source>
</evidence>
<organism evidence="10 11">
    <name type="scientific">Glycine soja</name>
    <name type="common">Wild soybean</name>
    <dbReference type="NCBI Taxonomy" id="3848"/>
    <lineage>
        <taxon>Eukaryota</taxon>
        <taxon>Viridiplantae</taxon>
        <taxon>Streptophyta</taxon>
        <taxon>Embryophyta</taxon>
        <taxon>Tracheophyta</taxon>
        <taxon>Spermatophyta</taxon>
        <taxon>Magnoliopsida</taxon>
        <taxon>eudicotyledons</taxon>
        <taxon>Gunneridae</taxon>
        <taxon>Pentapetalae</taxon>
        <taxon>rosids</taxon>
        <taxon>fabids</taxon>
        <taxon>Fabales</taxon>
        <taxon>Fabaceae</taxon>
        <taxon>Papilionoideae</taxon>
        <taxon>50 kb inversion clade</taxon>
        <taxon>NPAAA clade</taxon>
        <taxon>indigoferoid/millettioid clade</taxon>
        <taxon>Phaseoleae</taxon>
        <taxon>Glycine</taxon>
        <taxon>Glycine subgen. Soja</taxon>
    </lineage>
</organism>
<evidence type="ECO:0000256" key="8">
    <source>
        <dbReference type="ARBA" id="ARBA00023033"/>
    </source>
</evidence>
<keyword evidence="7" id="KW-0408">Iron</keyword>
<comment type="similarity">
    <text evidence="3">Belongs to the cytochrome P450 family.</text>
</comment>
<evidence type="ECO:0000256" key="4">
    <source>
        <dbReference type="ARBA" id="ARBA00022617"/>
    </source>
</evidence>
<dbReference type="GO" id="GO:0020037">
    <property type="term" value="F:heme binding"/>
    <property type="evidence" value="ECO:0007669"/>
    <property type="project" value="InterPro"/>
</dbReference>
<protein>
    <submittedName>
        <fullName evidence="10">Cytochrome P450 CYP736A12</fullName>
    </submittedName>
</protein>
<dbReference type="Proteomes" id="UP000289340">
    <property type="component" value="Chromosome 9"/>
</dbReference>
<evidence type="ECO:0000256" key="6">
    <source>
        <dbReference type="ARBA" id="ARBA00023002"/>
    </source>
</evidence>
<evidence type="ECO:0000256" key="9">
    <source>
        <dbReference type="ARBA" id="ARBA00023136"/>
    </source>
</evidence>
<sequence>MHHSNLHPDYCDDSAIGYVLISSSSMLFNQIQNSDQAPPPCPPGPPQLAIIRNLHVLGGSGTLPHCSLQSLSKRYGPIMSLQLGNVPTVVVSSPEAAELFLKTHDTVFANRPKFETALRLWSTGRTGET</sequence>
<dbReference type="EMBL" id="QZWG01000009">
    <property type="protein sequence ID" value="RZB92687.1"/>
    <property type="molecule type" value="Genomic_DNA"/>
</dbReference>
<comment type="caution">
    <text evidence="10">The sequence shown here is derived from an EMBL/GenBank/DDBJ whole genome shotgun (WGS) entry which is preliminary data.</text>
</comment>
<keyword evidence="4" id="KW-0349">Heme</keyword>
<comment type="subcellular location">
    <subcellularLocation>
        <location evidence="2">Membrane</location>
    </subcellularLocation>
</comment>
<accession>A0A445J2W1</accession>
<evidence type="ECO:0000313" key="11">
    <source>
        <dbReference type="Proteomes" id="UP000289340"/>
    </source>
</evidence>
<evidence type="ECO:0000313" key="10">
    <source>
        <dbReference type="EMBL" id="RZB92687.1"/>
    </source>
</evidence>
<dbReference type="InterPro" id="IPR002401">
    <property type="entry name" value="Cyt_P450_E_grp-I"/>
</dbReference>
<evidence type="ECO:0000256" key="1">
    <source>
        <dbReference type="ARBA" id="ARBA00001971"/>
    </source>
</evidence>
<proteinExistence type="inferred from homology"/>
<keyword evidence="8" id="KW-0503">Monooxygenase</keyword>
<dbReference type="PANTHER" id="PTHR47943">
    <property type="entry name" value="CYTOCHROME P450 93A3-LIKE"/>
    <property type="match status" value="1"/>
</dbReference>
<dbReference type="GO" id="GO:0004497">
    <property type="term" value="F:monooxygenase activity"/>
    <property type="evidence" value="ECO:0007669"/>
    <property type="project" value="UniProtKB-KW"/>
</dbReference>
<evidence type="ECO:0000256" key="5">
    <source>
        <dbReference type="ARBA" id="ARBA00022723"/>
    </source>
</evidence>
<keyword evidence="5" id="KW-0479">Metal-binding</keyword>
<dbReference type="GO" id="GO:0016705">
    <property type="term" value="F:oxidoreductase activity, acting on paired donors, with incorporation or reduction of molecular oxygen"/>
    <property type="evidence" value="ECO:0007669"/>
    <property type="project" value="InterPro"/>
</dbReference>
<dbReference type="Gene3D" id="1.10.630.10">
    <property type="entry name" value="Cytochrome P450"/>
    <property type="match status" value="1"/>
</dbReference>
<dbReference type="Pfam" id="PF00067">
    <property type="entry name" value="p450"/>
    <property type="match status" value="1"/>
</dbReference>
<evidence type="ECO:0000256" key="2">
    <source>
        <dbReference type="ARBA" id="ARBA00004370"/>
    </source>
</evidence>
<dbReference type="InterPro" id="IPR001128">
    <property type="entry name" value="Cyt_P450"/>
</dbReference>
<dbReference type="AlphaFoldDB" id="A0A445J2W1"/>
<dbReference type="GO" id="GO:0005506">
    <property type="term" value="F:iron ion binding"/>
    <property type="evidence" value="ECO:0007669"/>
    <property type="project" value="InterPro"/>
</dbReference>
<keyword evidence="11" id="KW-1185">Reference proteome</keyword>
<dbReference type="InterPro" id="IPR036396">
    <property type="entry name" value="Cyt_P450_sf"/>
</dbReference>
<reference evidence="10 11" key="1">
    <citation type="submission" date="2018-09" db="EMBL/GenBank/DDBJ databases">
        <title>A high-quality reference genome of wild soybean provides a powerful tool to mine soybean genomes.</title>
        <authorList>
            <person name="Xie M."/>
            <person name="Chung C.Y.L."/>
            <person name="Li M.-W."/>
            <person name="Wong F.-L."/>
            <person name="Chan T.-F."/>
            <person name="Lam H.-M."/>
        </authorList>
    </citation>
    <scope>NUCLEOTIDE SEQUENCE [LARGE SCALE GENOMIC DNA]</scope>
    <source>
        <strain evidence="11">cv. W05</strain>
        <tissue evidence="10">Hypocotyl of etiolated seedlings</tissue>
    </source>
</reference>
<keyword evidence="9" id="KW-0472">Membrane</keyword>
<dbReference type="PRINTS" id="PR00463">
    <property type="entry name" value="EP450I"/>
</dbReference>
<dbReference type="PANTHER" id="PTHR47943:SF9">
    <property type="entry name" value="CYTOCHROME P450"/>
    <property type="match status" value="1"/>
</dbReference>
<gene>
    <name evidence="10" type="ORF">D0Y65_024584</name>
</gene>
<comment type="cofactor">
    <cofactor evidence="1">
        <name>heme</name>
        <dbReference type="ChEBI" id="CHEBI:30413"/>
    </cofactor>
</comment>
<dbReference type="SUPFAM" id="SSF48264">
    <property type="entry name" value="Cytochrome P450"/>
    <property type="match status" value="1"/>
</dbReference>
<evidence type="ECO:0000256" key="7">
    <source>
        <dbReference type="ARBA" id="ARBA00023004"/>
    </source>
</evidence>